<dbReference type="GO" id="GO:0004540">
    <property type="term" value="F:RNA nuclease activity"/>
    <property type="evidence" value="ECO:0007669"/>
    <property type="project" value="InterPro"/>
</dbReference>
<dbReference type="RefSeq" id="WP_090477699.1">
    <property type="nucleotide sequence ID" value="NZ_LT629710.1"/>
</dbReference>
<dbReference type="InterPro" id="IPR050180">
    <property type="entry name" value="RNR_Ribonuclease"/>
</dbReference>
<dbReference type="GO" id="GO:0006402">
    <property type="term" value="P:mRNA catabolic process"/>
    <property type="evidence" value="ECO:0007669"/>
    <property type="project" value="TreeGrafter"/>
</dbReference>
<feature type="domain" description="RNB" evidence="1">
    <location>
        <begin position="50"/>
        <end position="368"/>
    </location>
</feature>
<name>A0A1H0QZI5_9ACTN</name>
<dbReference type="GO" id="GO:0003723">
    <property type="term" value="F:RNA binding"/>
    <property type="evidence" value="ECO:0007669"/>
    <property type="project" value="InterPro"/>
</dbReference>
<dbReference type="SMART" id="SM00955">
    <property type="entry name" value="RNB"/>
    <property type="match status" value="1"/>
</dbReference>
<evidence type="ECO:0000313" key="2">
    <source>
        <dbReference type="EMBL" id="SDP22681.1"/>
    </source>
</evidence>
<organism evidence="2 3">
    <name type="scientific">Nakamurella panacisegetis</name>
    <dbReference type="NCBI Taxonomy" id="1090615"/>
    <lineage>
        <taxon>Bacteria</taxon>
        <taxon>Bacillati</taxon>
        <taxon>Actinomycetota</taxon>
        <taxon>Actinomycetes</taxon>
        <taxon>Nakamurellales</taxon>
        <taxon>Nakamurellaceae</taxon>
        <taxon>Nakamurella</taxon>
    </lineage>
</organism>
<sequence>MPIRRIHPPRVTAAVIDFPAIRARLGIPGVYPAAADAEAVAVAADPPQPALDRTDLPLVTIDPIGSMDLDQAMHLEKTPAGFVVHYAIADVASFVGETGALHDETWRRGETLYSPDLATPLHPRELSEGAASLLPDLVRPAALWRIELDPTGEPGHVRVERALVRSVARLDYLGVQADLDAGRLHPSIAALPEIGRLRQAAARRRHAISLDLPDAEVVPDAVGHWTLSLRAQNEIEKANAEISLLTGICAARMMMDAGIGLLRTLPPASADQVALLRKSAAALGIPWPDGVPAGDVIAELDSSRPTVAAFLDDAVHLLRGAGYTPFDGAVPAQPLHAGVGSIYAHVTAPLRRLADRYATEVCLALCAGHPVPPWVREALPKLSPVMAASGRRASDLERACTGAVSVFLLTGREGATFQATVLQVETVKNQATVLLHEPPVRARCAATGLTEGSIGPVRLVSVDQDTNTFVVAPVERTIPGGAVTLVAV</sequence>
<dbReference type="Pfam" id="PF00773">
    <property type="entry name" value="RNB"/>
    <property type="match status" value="1"/>
</dbReference>
<dbReference type="SUPFAM" id="SSF50249">
    <property type="entry name" value="Nucleic acid-binding proteins"/>
    <property type="match status" value="1"/>
</dbReference>
<accession>A0A1H0QZI5</accession>
<dbReference type="GO" id="GO:0005829">
    <property type="term" value="C:cytosol"/>
    <property type="evidence" value="ECO:0007669"/>
    <property type="project" value="TreeGrafter"/>
</dbReference>
<dbReference type="InterPro" id="IPR040596">
    <property type="entry name" value="RNase_II_C_S1"/>
</dbReference>
<gene>
    <name evidence="2" type="ORF">SAMN04515671_3328</name>
</gene>
<dbReference type="OrthoDB" id="5800376at2"/>
<evidence type="ECO:0000259" key="1">
    <source>
        <dbReference type="SMART" id="SM00955"/>
    </source>
</evidence>
<dbReference type="InterPro" id="IPR001900">
    <property type="entry name" value="RNase_II/R"/>
</dbReference>
<reference evidence="2 3" key="1">
    <citation type="submission" date="2016-10" db="EMBL/GenBank/DDBJ databases">
        <authorList>
            <person name="de Groot N.N."/>
        </authorList>
    </citation>
    <scope>NUCLEOTIDE SEQUENCE [LARGE SCALE GENOMIC DNA]</scope>
    <source>
        <strain evidence="3">P4-7,KCTC 19426,CECT 7604</strain>
    </source>
</reference>
<dbReference type="InterPro" id="IPR012340">
    <property type="entry name" value="NA-bd_OB-fold"/>
</dbReference>
<keyword evidence="3" id="KW-1185">Reference proteome</keyword>
<protein>
    <submittedName>
        <fullName evidence="2">RNB domain-containing protein</fullName>
    </submittedName>
</protein>
<dbReference type="AlphaFoldDB" id="A0A1H0QZI5"/>
<dbReference type="PANTHER" id="PTHR23355:SF9">
    <property type="entry name" value="DIS3-LIKE EXONUCLEASE 2"/>
    <property type="match status" value="1"/>
</dbReference>
<dbReference type="PANTHER" id="PTHR23355">
    <property type="entry name" value="RIBONUCLEASE"/>
    <property type="match status" value="1"/>
</dbReference>
<evidence type="ECO:0000313" key="3">
    <source>
        <dbReference type="Proteomes" id="UP000198741"/>
    </source>
</evidence>
<dbReference type="Proteomes" id="UP000198741">
    <property type="component" value="Chromosome I"/>
</dbReference>
<dbReference type="Pfam" id="PF18614">
    <property type="entry name" value="RNase_II_C_S1"/>
    <property type="match status" value="1"/>
</dbReference>
<proteinExistence type="predicted"/>
<dbReference type="EMBL" id="LT629710">
    <property type="protein sequence ID" value="SDP22681.1"/>
    <property type="molecule type" value="Genomic_DNA"/>
</dbReference>
<dbReference type="STRING" id="1090615.SAMN04515671_3328"/>